<dbReference type="Gene3D" id="2.40.50.90">
    <property type="match status" value="4"/>
</dbReference>
<dbReference type="InterPro" id="IPR002999">
    <property type="entry name" value="Tudor"/>
</dbReference>
<dbReference type="EMBL" id="WJBH02000006">
    <property type="protein sequence ID" value="KAI9557591.1"/>
    <property type="molecule type" value="Genomic_DNA"/>
</dbReference>
<protein>
    <recommendedName>
        <fullName evidence="1">Tudor domain-containing protein</fullName>
    </recommendedName>
</protein>
<dbReference type="SUPFAM" id="SSF63748">
    <property type="entry name" value="Tudor/PWWP/MBT"/>
    <property type="match status" value="4"/>
</dbReference>
<feature type="domain" description="Tudor" evidence="1">
    <location>
        <begin position="693"/>
        <end position="750"/>
    </location>
</feature>
<dbReference type="Pfam" id="PF00567">
    <property type="entry name" value="TUDOR"/>
    <property type="match status" value="4"/>
</dbReference>
<gene>
    <name evidence="2" type="ORF">GHT06_017419</name>
</gene>
<dbReference type="Proteomes" id="UP000820818">
    <property type="component" value="Linkage Group LG6"/>
</dbReference>
<evidence type="ECO:0000259" key="1">
    <source>
        <dbReference type="PROSITE" id="PS50304"/>
    </source>
</evidence>
<feature type="domain" description="Tudor" evidence="1">
    <location>
        <begin position="1378"/>
        <end position="1438"/>
    </location>
</feature>
<sequence>MEKAEVVETLVGADDEEKIASSSSRIEEVSETYTGEPTVVQGINLGDEFPDASTHKLSFTAQAVPEVCESRITFKAANDDGKGEKKRGYSEDNGKHDTYPTPSIAMSSQLSSTHLVLDNVLAKVNHVLETSSREDRVIFEGTSDCKRTNVNLMCESLTSNAESSISNEIEEFSGKNVGKVAESLHTLISKTSVTQAPSEICDAIDGQEVNCLEEMKGLPFSEKLYSCSVEEKKVATDPQELEEDESTIFTTLKKPDVSLSDSSNDLCEGTPSNTLKEIPCIVQEDQALRRIRLLQKKVEHTQDLYSRKLSEDFLSVKKFFEDLNQQDTLLQEMTSQADFLKEILDSVLQLPESSKSDVLDRLEACFNSGHWLEKSVKTKELASCKQLMSKGYVSLKYGGVSKVKAIINQHCRSQLSTEDVSQSNVEGTLCDPYLVTVTSIIDPGEFYVVRLCDSGKLDTILTTLKENADFYPIPLETTPGQMYAVRNSALNWFRGVCGKECGRHQVGDQPSEILYEFFMIDQGHHERIPASSIRLLPMELLNIPPIARECTLNQNFQGNSWSLQSISLFKQMTRQSPMNMKVFKQHGGVLEVDLGQLISFGEEANIVSVRDALFFSHRPASTKPSLRKFKPKFVIPNVDLRKEFSVNVSSAETPTNFYVQILDEEFRNFRLMQNELQMEMANVTLNSSSNFSQIEKGLICAVKYLGDWYRCLVEEIYHQNRLLVFYVDTGHRQTVHASECLNLPEKFLDLPSQALRCVLEGISPLSPRFTKMNRRRQNLWSREVMESVRGYRNKQGVIFVENWRIGDVGRLGHELTASVILYRDNEQFCLNQMLARTGAVNSTKGHRYPERSVNRSDSAMQYGISQPLLSDSVGGGMNAASTEAHHTSLIPAIPITEELITHAPSVANGQDSDQKNFEKLVDSNHYDCLPVSVFPMSSNNPSPILEFSDAGNTSPQASDLRLNEFGFSSGLADSTSPINIIRDNEAESSMESLKLIPNPEENCEFAQENLPASQFKDCLLNPSLRKQASKDVTVGCGTNLSSKTVLTNFTSHGTSNSSEIQVLAPTSNQQKEQKTINLTNEKSDGTCSKNNCQTDLVGTLGTQPESETSVTVSYVWMDSPDAIYFRTADMQTQYEELRYKMKQHYRNIELKEKTEFEVGFRCAVNEHRSWWRAEVVCMDDYPNCEVLFVDTGYHRTVRAKQIYELETGFDEIKRLVLKCSLYGVYSGTANGIWKENCIKYIHDRLLGSESISICRRQQRESKYAALPVMCLYVYNVEGGPLQIPGKTQINLNDELVAMGLAQNYSGPLPSSHVLPVARAWKLSEPPKVGSVFWAIVTWVSLTGEIYLHDVKSVPTMKEITKWLNEAYSGTEPTDADLHCRPGDLCIAKYKMDNMWYRAIVKQNEVELEKVTVFFVDYGTLDSVDCCDIRLNIMLEELPTQTVCCKLFNIRPPVEDLSDRKWEWPVETLNHLHQLIVDHEFRVIVKGKGPPLPVALVTHKQSSIASYLVENKMAELIDPNLKRKKSKKKKLEKK</sequence>
<comment type="caution">
    <text evidence="2">The sequence shown here is derived from an EMBL/GenBank/DDBJ whole genome shotgun (WGS) entry which is preliminary data.</text>
</comment>
<keyword evidence="3" id="KW-1185">Reference proteome</keyword>
<dbReference type="InterPro" id="IPR035437">
    <property type="entry name" value="SNase_OB-fold_sf"/>
</dbReference>
<organism evidence="2 3">
    <name type="scientific">Daphnia sinensis</name>
    <dbReference type="NCBI Taxonomy" id="1820382"/>
    <lineage>
        <taxon>Eukaryota</taxon>
        <taxon>Metazoa</taxon>
        <taxon>Ecdysozoa</taxon>
        <taxon>Arthropoda</taxon>
        <taxon>Crustacea</taxon>
        <taxon>Branchiopoda</taxon>
        <taxon>Diplostraca</taxon>
        <taxon>Cladocera</taxon>
        <taxon>Anomopoda</taxon>
        <taxon>Daphniidae</taxon>
        <taxon>Daphnia</taxon>
        <taxon>Daphnia similis group</taxon>
    </lineage>
</organism>
<accession>A0AAD5L7M4</accession>
<reference evidence="2 3" key="1">
    <citation type="submission" date="2022-05" db="EMBL/GenBank/DDBJ databases">
        <title>A multi-omics perspective on studying reproductive biology in Daphnia sinensis.</title>
        <authorList>
            <person name="Jia J."/>
        </authorList>
    </citation>
    <scope>NUCLEOTIDE SEQUENCE [LARGE SCALE GENOMIC DNA]</scope>
    <source>
        <strain evidence="2 3">WSL</strain>
    </source>
</reference>
<dbReference type="PROSITE" id="PS50304">
    <property type="entry name" value="TUDOR"/>
    <property type="match status" value="3"/>
</dbReference>
<dbReference type="PANTHER" id="PTHR16442:SF1">
    <property type="entry name" value="RING FINGER PROTEIN 17"/>
    <property type="match status" value="1"/>
</dbReference>
<dbReference type="Gene3D" id="2.30.30.140">
    <property type="match status" value="4"/>
</dbReference>
<evidence type="ECO:0000313" key="3">
    <source>
        <dbReference type="Proteomes" id="UP000820818"/>
    </source>
</evidence>
<proteinExistence type="predicted"/>
<dbReference type="SMART" id="SM00333">
    <property type="entry name" value="TUDOR"/>
    <property type="match status" value="4"/>
</dbReference>
<name>A0AAD5L7M4_9CRUS</name>
<dbReference type="PANTHER" id="PTHR16442">
    <property type="entry name" value="RING FINGER PROTEIN 17"/>
    <property type="match status" value="1"/>
</dbReference>
<feature type="domain" description="Tudor" evidence="1">
    <location>
        <begin position="1155"/>
        <end position="1212"/>
    </location>
</feature>
<evidence type="ECO:0000313" key="2">
    <source>
        <dbReference type="EMBL" id="KAI9557591.1"/>
    </source>
</evidence>
<dbReference type="GO" id="GO:0005737">
    <property type="term" value="C:cytoplasm"/>
    <property type="evidence" value="ECO:0007669"/>
    <property type="project" value="UniProtKB-ARBA"/>
</dbReference>